<keyword evidence="3" id="KW-1185">Reference proteome</keyword>
<evidence type="ECO:0000313" key="2">
    <source>
        <dbReference type="EMBL" id="KAJ9597695.1"/>
    </source>
</evidence>
<reference evidence="2" key="1">
    <citation type="journal article" date="2023" name="IScience">
        <title>Live-bearing cockroach genome reveals convergent evolutionary mechanisms linked to viviparity in insects and beyond.</title>
        <authorList>
            <person name="Fouks B."/>
            <person name="Harrison M.C."/>
            <person name="Mikhailova A.A."/>
            <person name="Marchal E."/>
            <person name="English S."/>
            <person name="Carruthers M."/>
            <person name="Jennings E.C."/>
            <person name="Chiamaka E.L."/>
            <person name="Frigard R.A."/>
            <person name="Pippel M."/>
            <person name="Attardo G.M."/>
            <person name="Benoit J.B."/>
            <person name="Bornberg-Bauer E."/>
            <person name="Tobe S.S."/>
        </authorList>
    </citation>
    <scope>NUCLEOTIDE SEQUENCE</scope>
    <source>
        <strain evidence="2">Stay&amp;Tobe</strain>
    </source>
</reference>
<evidence type="ECO:0000256" key="1">
    <source>
        <dbReference type="SAM" id="Phobius"/>
    </source>
</evidence>
<feature type="transmembrane region" description="Helical" evidence="1">
    <location>
        <begin position="48"/>
        <end position="67"/>
    </location>
</feature>
<protein>
    <submittedName>
        <fullName evidence="2">Uncharacterized protein</fullName>
    </submittedName>
</protein>
<reference evidence="2" key="2">
    <citation type="submission" date="2023-05" db="EMBL/GenBank/DDBJ databases">
        <authorList>
            <person name="Fouks B."/>
        </authorList>
    </citation>
    <scope>NUCLEOTIDE SEQUENCE</scope>
    <source>
        <strain evidence="2">Stay&amp;Tobe</strain>
        <tissue evidence="2">Testes</tissue>
    </source>
</reference>
<feature type="non-terminal residue" evidence="2">
    <location>
        <position position="295"/>
    </location>
</feature>
<accession>A0AAD8AEP7</accession>
<evidence type="ECO:0000313" key="3">
    <source>
        <dbReference type="Proteomes" id="UP001233999"/>
    </source>
</evidence>
<dbReference type="EMBL" id="JASPKZ010001588">
    <property type="protein sequence ID" value="KAJ9597695.1"/>
    <property type="molecule type" value="Genomic_DNA"/>
</dbReference>
<feature type="transmembrane region" description="Helical" evidence="1">
    <location>
        <begin position="263"/>
        <end position="289"/>
    </location>
</feature>
<sequence length="295" mass="33771">GNREKQLSAKKFTCQIIQLQNGFHYLNTLFFSYNVGSNIIDQLCLSPMLSLLFLAFTTQLLNIFIFLLQRMKTILLALVIMSALIVVSGQEGCPEINPVVQCGHSNPSLTSSIFLYTWIIFHRPLKCFLQGTLLRMAEGWPSSIHIYLLYLKNFIFLIFISSRWLKIDLYGLVTRTTAENSIDKLGKDNLYRHAVTLMQTVVPLCNPLFRIFQLNPNLRDINFFIIQHINPISPKDLIFGQYLQVKNEKIHNPTSLYNPKSLFICYTVGTSIASMLLLFDGLVDCTLYLPSDWSA</sequence>
<proteinExistence type="predicted"/>
<dbReference type="AlphaFoldDB" id="A0AAD8AEP7"/>
<comment type="caution">
    <text evidence="2">The sequence shown here is derived from an EMBL/GenBank/DDBJ whole genome shotgun (WGS) entry which is preliminary data.</text>
</comment>
<keyword evidence="1" id="KW-0472">Membrane</keyword>
<feature type="transmembrane region" description="Helical" evidence="1">
    <location>
        <begin position="74"/>
        <end position="90"/>
    </location>
</feature>
<dbReference type="Proteomes" id="UP001233999">
    <property type="component" value="Unassembled WGS sequence"/>
</dbReference>
<organism evidence="2 3">
    <name type="scientific">Diploptera punctata</name>
    <name type="common">Pacific beetle cockroach</name>
    <dbReference type="NCBI Taxonomy" id="6984"/>
    <lineage>
        <taxon>Eukaryota</taxon>
        <taxon>Metazoa</taxon>
        <taxon>Ecdysozoa</taxon>
        <taxon>Arthropoda</taxon>
        <taxon>Hexapoda</taxon>
        <taxon>Insecta</taxon>
        <taxon>Pterygota</taxon>
        <taxon>Neoptera</taxon>
        <taxon>Polyneoptera</taxon>
        <taxon>Dictyoptera</taxon>
        <taxon>Blattodea</taxon>
        <taxon>Blaberoidea</taxon>
        <taxon>Blaberidae</taxon>
        <taxon>Diplopterinae</taxon>
        <taxon>Diploptera</taxon>
    </lineage>
</organism>
<gene>
    <name evidence="2" type="ORF">L9F63_011449</name>
</gene>
<feature type="transmembrane region" description="Helical" evidence="1">
    <location>
        <begin position="144"/>
        <end position="165"/>
    </location>
</feature>
<keyword evidence="1" id="KW-0812">Transmembrane</keyword>
<keyword evidence="1" id="KW-1133">Transmembrane helix</keyword>
<name>A0AAD8AEP7_DIPPU</name>
<feature type="non-terminal residue" evidence="2">
    <location>
        <position position="1"/>
    </location>
</feature>